<keyword evidence="3" id="KW-1185">Reference proteome</keyword>
<feature type="signal peptide" evidence="1">
    <location>
        <begin position="1"/>
        <end position="18"/>
    </location>
</feature>
<accession>A0ABT5T608</accession>
<evidence type="ECO:0000313" key="2">
    <source>
        <dbReference type="EMBL" id="MDD7970545.1"/>
    </source>
</evidence>
<comment type="caution">
    <text evidence="2">The sequence shown here is derived from an EMBL/GenBank/DDBJ whole genome shotgun (WGS) entry which is preliminary data.</text>
</comment>
<feature type="chain" id="PRO_5047137694" evidence="1">
    <location>
        <begin position="19"/>
        <end position="193"/>
    </location>
</feature>
<dbReference type="PROSITE" id="PS51257">
    <property type="entry name" value="PROKAR_LIPOPROTEIN"/>
    <property type="match status" value="1"/>
</dbReference>
<dbReference type="EMBL" id="JAQZSM010000003">
    <property type="protein sequence ID" value="MDD7970545.1"/>
    <property type="molecule type" value="Genomic_DNA"/>
</dbReference>
<organism evidence="2 3">
    <name type="scientific">Roseinatronobacter alkalisoli</name>
    <dbReference type="NCBI Taxonomy" id="3028235"/>
    <lineage>
        <taxon>Bacteria</taxon>
        <taxon>Pseudomonadati</taxon>
        <taxon>Pseudomonadota</taxon>
        <taxon>Alphaproteobacteria</taxon>
        <taxon>Rhodobacterales</taxon>
        <taxon>Paracoccaceae</taxon>
        <taxon>Roseinatronobacter</taxon>
    </lineage>
</organism>
<sequence length="193" mass="21289">MKGAVLPLLGLVILASCASISREECLQGDWTAIGLRDGAAGERPDMQFERHQRQCAKVDVAPERSAWQRGYDQGLRQFCTPLSGLAEGQRGRINRNLCPAAQAAGFDEGHALGLREHAQRMRVQNLLNEINSLRDRSNVIVGALAADSDTGLRAEWQNNRSEILHLQLELGLERAALRRLEREVAAFRARVGG</sequence>
<dbReference type="InterPro" id="IPR021242">
    <property type="entry name" value="DUF2799"/>
</dbReference>
<evidence type="ECO:0000256" key="1">
    <source>
        <dbReference type="SAM" id="SignalP"/>
    </source>
</evidence>
<reference evidence="2" key="1">
    <citation type="submission" date="2023-02" db="EMBL/GenBank/DDBJ databases">
        <title>Description of Roseinatronobacter alkalisoli sp. nov., an alkaliphilic bacerium isolated from soda soil.</title>
        <authorList>
            <person name="Wei W."/>
        </authorList>
    </citation>
    <scope>NUCLEOTIDE SEQUENCE</scope>
    <source>
        <strain evidence="2">HJB301</strain>
    </source>
</reference>
<evidence type="ECO:0000313" key="3">
    <source>
        <dbReference type="Proteomes" id="UP001431784"/>
    </source>
</evidence>
<proteinExistence type="predicted"/>
<name>A0ABT5T608_9RHOB</name>
<gene>
    <name evidence="2" type="ORF">PUT78_05485</name>
</gene>
<dbReference type="RefSeq" id="WP_274351167.1">
    <property type="nucleotide sequence ID" value="NZ_JAQZSM010000003.1"/>
</dbReference>
<protein>
    <submittedName>
        <fullName evidence="2">DUF2799 domain-containing protein</fullName>
    </submittedName>
</protein>
<dbReference type="Proteomes" id="UP001431784">
    <property type="component" value="Unassembled WGS sequence"/>
</dbReference>
<dbReference type="Pfam" id="PF10973">
    <property type="entry name" value="DUF2799"/>
    <property type="match status" value="1"/>
</dbReference>
<keyword evidence="1" id="KW-0732">Signal</keyword>